<dbReference type="InterPro" id="IPR000182">
    <property type="entry name" value="GNAT_dom"/>
</dbReference>
<evidence type="ECO:0000313" key="5">
    <source>
        <dbReference type="Proteomes" id="UP001596298"/>
    </source>
</evidence>
<dbReference type="EMBL" id="JBHSWH010000001">
    <property type="protein sequence ID" value="MFC6704334.1"/>
    <property type="molecule type" value="Genomic_DNA"/>
</dbReference>
<dbReference type="PROSITE" id="PS51186">
    <property type="entry name" value="GNAT"/>
    <property type="match status" value="1"/>
</dbReference>
<evidence type="ECO:0000313" key="4">
    <source>
        <dbReference type="EMBL" id="MFC6704334.1"/>
    </source>
</evidence>
<dbReference type="Gene3D" id="3.40.630.30">
    <property type="match status" value="1"/>
</dbReference>
<dbReference type="EC" id="2.3.-.-" evidence="4"/>
<dbReference type="RefSeq" id="WP_382398467.1">
    <property type="nucleotide sequence ID" value="NZ_JBHSWH010000001.1"/>
</dbReference>
<evidence type="ECO:0000259" key="3">
    <source>
        <dbReference type="PROSITE" id="PS51186"/>
    </source>
</evidence>
<dbReference type="PANTHER" id="PTHR43877">
    <property type="entry name" value="AMINOALKYLPHOSPHONATE N-ACETYLTRANSFERASE-RELATED-RELATED"/>
    <property type="match status" value="1"/>
</dbReference>
<keyword evidence="5" id="KW-1185">Reference proteome</keyword>
<accession>A0ABW2ABU0</accession>
<comment type="caution">
    <text evidence="4">The sequence shown here is derived from an EMBL/GenBank/DDBJ whole genome shotgun (WGS) entry which is preliminary data.</text>
</comment>
<sequence>MRIRSFQKSDLPVLIDLTIETFRVLFEDDLPVLIGPDVFAHDHGDWKNDYRREVPTLHDPGSDKFVIVAEEAGQILGYVGWQLDSAGTGRLEMVAVHPSAQRRGVATALCRHAVEELRLRGAAVVHVGTGGDAFHAPARRLYESLGFIGWPVVDYAKAL</sequence>
<dbReference type="InterPro" id="IPR050832">
    <property type="entry name" value="Bact_Acetyltransf"/>
</dbReference>
<evidence type="ECO:0000256" key="1">
    <source>
        <dbReference type="ARBA" id="ARBA00022679"/>
    </source>
</evidence>
<evidence type="ECO:0000256" key="2">
    <source>
        <dbReference type="ARBA" id="ARBA00023315"/>
    </source>
</evidence>
<proteinExistence type="predicted"/>
<keyword evidence="2 4" id="KW-0012">Acyltransferase</keyword>
<dbReference type="GO" id="GO:0016746">
    <property type="term" value="F:acyltransferase activity"/>
    <property type="evidence" value="ECO:0007669"/>
    <property type="project" value="UniProtKB-KW"/>
</dbReference>
<reference evidence="5" key="1">
    <citation type="journal article" date="2019" name="Int. J. Syst. Evol. Microbiol.">
        <title>The Global Catalogue of Microorganisms (GCM) 10K type strain sequencing project: providing services to taxonomists for standard genome sequencing and annotation.</title>
        <authorList>
            <consortium name="The Broad Institute Genomics Platform"/>
            <consortium name="The Broad Institute Genome Sequencing Center for Infectious Disease"/>
            <person name="Wu L."/>
            <person name="Ma J."/>
        </authorList>
    </citation>
    <scope>NUCLEOTIDE SEQUENCE [LARGE SCALE GENOMIC DNA]</scope>
    <source>
        <strain evidence="5">CCUG 58127</strain>
    </source>
</reference>
<name>A0ABW2ABU0_9MICO</name>
<dbReference type="SUPFAM" id="SSF55729">
    <property type="entry name" value="Acyl-CoA N-acyltransferases (Nat)"/>
    <property type="match status" value="1"/>
</dbReference>
<gene>
    <name evidence="4" type="ORF">ACFQDH_03360</name>
</gene>
<dbReference type="CDD" id="cd04301">
    <property type="entry name" value="NAT_SF"/>
    <property type="match status" value="1"/>
</dbReference>
<dbReference type="InterPro" id="IPR016181">
    <property type="entry name" value="Acyl_CoA_acyltransferase"/>
</dbReference>
<protein>
    <submittedName>
        <fullName evidence="4">GNAT family N-acetyltransferase</fullName>
        <ecNumber evidence="4">2.3.-.-</ecNumber>
    </submittedName>
</protein>
<feature type="domain" description="N-acetyltransferase" evidence="3">
    <location>
        <begin position="1"/>
        <end position="159"/>
    </location>
</feature>
<organism evidence="4 5">
    <name type="scientific">Flexivirga alba</name>
    <dbReference type="NCBI Taxonomy" id="702742"/>
    <lineage>
        <taxon>Bacteria</taxon>
        <taxon>Bacillati</taxon>
        <taxon>Actinomycetota</taxon>
        <taxon>Actinomycetes</taxon>
        <taxon>Micrococcales</taxon>
        <taxon>Dermacoccaceae</taxon>
        <taxon>Flexivirga</taxon>
    </lineage>
</organism>
<dbReference type="Pfam" id="PF00583">
    <property type="entry name" value="Acetyltransf_1"/>
    <property type="match status" value="1"/>
</dbReference>
<keyword evidence="1 4" id="KW-0808">Transferase</keyword>
<dbReference type="PANTHER" id="PTHR43877:SF1">
    <property type="entry name" value="ACETYLTRANSFERASE"/>
    <property type="match status" value="1"/>
</dbReference>
<dbReference type="Proteomes" id="UP001596298">
    <property type="component" value="Unassembled WGS sequence"/>
</dbReference>